<dbReference type="EMBL" id="BGPR01005238">
    <property type="protein sequence ID" value="GBN08169.1"/>
    <property type="molecule type" value="Genomic_DNA"/>
</dbReference>
<gene>
    <name evidence="1" type="ORF">AVEN_59285_1</name>
</gene>
<comment type="caution">
    <text evidence="1">The sequence shown here is derived from an EMBL/GenBank/DDBJ whole genome shotgun (WGS) entry which is preliminary data.</text>
</comment>
<dbReference type="Proteomes" id="UP000499080">
    <property type="component" value="Unassembled WGS sequence"/>
</dbReference>
<keyword evidence="2" id="KW-1185">Reference proteome</keyword>
<evidence type="ECO:0000313" key="1">
    <source>
        <dbReference type="EMBL" id="GBN08169.1"/>
    </source>
</evidence>
<sequence>MFSHRRSWRQRVGDPKRNEVSGYRKLHINPCRFSTNFAHVQFQKLTEFLDKIFPGLWIETCRPRLLTRFRITNSSKKSDVASKNMPIKLNKYNDASLTENTVRAN</sequence>
<dbReference type="AlphaFoldDB" id="A0A4Y2L198"/>
<proteinExistence type="predicted"/>
<name>A0A4Y2L198_ARAVE</name>
<organism evidence="1 2">
    <name type="scientific">Araneus ventricosus</name>
    <name type="common">Orbweaver spider</name>
    <name type="synonym">Epeira ventricosa</name>
    <dbReference type="NCBI Taxonomy" id="182803"/>
    <lineage>
        <taxon>Eukaryota</taxon>
        <taxon>Metazoa</taxon>
        <taxon>Ecdysozoa</taxon>
        <taxon>Arthropoda</taxon>
        <taxon>Chelicerata</taxon>
        <taxon>Arachnida</taxon>
        <taxon>Araneae</taxon>
        <taxon>Araneomorphae</taxon>
        <taxon>Entelegynae</taxon>
        <taxon>Araneoidea</taxon>
        <taxon>Araneidae</taxon>
        <taxon>Araneus</taxon>
    </lineage>
</organism>
<reference evidence="1 2" key="1">
    <citation type="journal article" date="2019" name="Sci. Rep.">
        <title>Orb-weaving spider Araneus ventricosus genome elucidates the spidroin gene catalogue.</title>
        <authorList>
            <person name="Kono N."/>
            <person name="Nakamura H."/>
            <person name="Ohtoshi R."/>
            <person name="Moran D.A.P."/>
            <person name="Shinohara A."/>
            <person name="Yoshida Y."/>
            <person name="Fujiwara M."/>
            <person name="Mori M."/>
            <person name="Tomita M."/>
            <person name="Arakawa K."/>
        </authorList>
    </citation>
    <scope>NUCLEOTIDE SEQUENCE [LARGE SCALE GENOMIC DNA]</scope>
</reference>
<protein>
    <submittedName>
        <fullName evidence="1">Uncharacterized protein</fullName>
    </submittedName>
</protein>
<evidence type="ECO:0000313" key="2">
    <source>
        <dbReference type="Proteomes" id="UP000499080"/>
    </source>
</evidence>
<accession>A0A4Y2L198</accession>